<dbReference type="Pfam" id="PF18029">
    <property type="entry name" value="Glyoxalase_6"/>
    <property type="match status" value="1"/>
</dbReference>
<dbReference type="PANTHER" id="PTHR33993:SF14">
    <property type="entry name" value="GB|AAF24581.1"/>
    <property type="match status" value="1"/>
</dbReference>
<feature type="domain" description="VOC" evidence="1">
    <location>
        <begin position="178"/>
        <end position="298"/>
    </location>
</feature>
<dbReference type="RefSeq" id="WP_148063985.1">
    <property type="nucleotide sequence ID" value="NZ_VRYZ01000003.1"/>
</dbReference>
<keyword evidence="3" id="KW-1185">Reference proteome</keyword>
<accession>A0A5C8ZVR2</accession>
<dbReference type="OrthoDB" id="9793039at2"/>
<name>A0A5C8ZVR2_9GAMM</name>
<organism evidence="2 3">
    <name type="scientific">Parahaliea aestuarii</name>
    <dbReference type="NCBI Taxonomy" id="1852021"/>
    <lineage>
        <taxon>Bacteria</taxon>
        <taxon>Pseudomonadati</taxon>
        <taxon>Pseudomonadota</taxon>
        <taxon>Gammaproteobacteria</taxon>
        <taxon>Cellvibrionales</taxon>
        <taxon>Halieaceae</taxon>
        <taxon>Parahaliea</taxon>
    </lineage>
</organism>
<dbReference type="EMBL" id="VRYZ01000003">
    <property type="protein sequence ID" value="TXS92613.1"/>
    <property type="molecule type" value="Genomic_DNA"/>
</dbReference>
<dbReference type="SUPFAM" id="SSF54593">
    <property type="entry name" value="Glyoxalase/Bleomycin resistance protein/Dihydroxybiphenyl dioxygenase"/>
    <property type="match status" value="2"/>
</dbReference>
<reference evidence="2 3" key="1">
    <citation type="submission" date="2019-08" db="EMBL/GenBank/DDBJ databases">
        <title>Parahaliea maris sp. nov., isolated from the surface seawater.</title>
        <authorList>
            <person name="Liu Y."/>
        </authorList>
    </citation>
    <scope>NUCLEOTIDE SEQUENCE [LARGE SCALE GENOMIC DNA]</scope>
    <source>
        <strain evidence="2 3">S2-26</strain>
    </source>
</reference>
<evidence type="ECO:0000313" key="3">
    <source>
        <dbReference type="Proteomes" id="UP000321933"/>
    </source>
</evidence>
<dbReference type="InterPro" id="IPR029068">
    <property type="entry name" value="Glyas_Bleomycin-R_OHBP_Dase"/>
</dbReference>
<dbReference type="PANTHER" id="PTHR33993">
    <property type="entry name" value="GLYOXALASE-RELATED"/>
    <property type="match status" value="1"/>
</dbReference>
<dbReference type="Gene3D" id="3.10.180.10">
    <property type="entry name" value="2,3-Dihydroxybiphenyl 1,2-Dioxygenase, domain 1"/>
    <property type="match status" value="2"/>
</dbReference>
<feature type="domain" description="VOC" evidence="1">
    <location>
        <begin position="46"/>
        <end position="162"/>
    </location>
</feature>
<comment type="caution">
    <text evidence="2">The sequence shown here is derived from an EMBL/GenBank/DDBJ whole genome shotgun (WGS) entry which is preliminary data.</text>
</comment>
<proteinExistence type="predicted"/>
<dbReference type="Proteomes" id="UP000321933">
    <property type="component" value="Unassembled WGS sequence"/>
</dbReference>
<protein>
    <submittedName>
        <fullName evidence="2">VOC family protein</fullName>
    </submittedName>
</protein>
<evidence type="ECO:0000313" key="2">
    <source>
        <dbReference type="EMBL" id="TXS92613.1"/>
    </source>
</evidence>
<dbReference type="PROSITE" id="PS51819">
    <property type="entry name" value="VOC"/>
    <property type="match status" value="2"/>
</dbReference>
<evidence type="ECO:0000259" key="1">
    <source>
        <dbReference type="PROSITE" id="PS51819"/>
    </source>
</evidence>
<dbReference type="CDD" id="cd07247">
    <property type="entry name" value="SgaA_N_like"/>
    <property type="match status" value="2"/>
</dbReference>
<dbReference type="AlphaFoldDB" id="A0A5C8ZVR2"/>
<dbReference type="InterPro" id="IPR052164">
    <property type="entry name" value="Anthracycline_SecMetBiosynth"/>
</dbReference>
<dbReference type="InterPro" id="IPR041581">
    <property type="entry name" value="Glyoxalase_6"/>
</dbReference>
<gene>
    <name evidence="2" type="ORF">FVW59_09400</name>
</gene>
<dbReference type="InterPro" id="IPR037523">
    <property type="entry name" value="VOC_core"/>
</dbReference>
<sequence length="311" mass="32580">MMTLTGLYRLVAAGLAGAALLAGCTATGFSLPGVSSDYSGGRLAGKVVWHDLLSDTPARTEAFYSGLFGWEFEALPLESANYTLIRHQGRLIGGMVDQNELPIREDVSQWVVVISVADLEAAVNALDSAGGKVLTPPTSLGERGDLAVVTDPEGAAFALLETRHGDPADGGDRPASGDFLWDELWAGEPEAAGNFYRKALGYGLEQRELGSDQQPLSYTVFNSAGQPRAGLRGLPVEGLKPTWVSYVRVADAAELESILSRVEGLGGRILVPATDRPAGGRVALIAGPSGAGIALQTWDNSAVLGMQGDEE</sequence>